<dbReference type="EMBL" id="JAMXLR010000036">
    <property type="protein sequence ID" value="MCO6044547.1"/>
    <property type="molecule type" value="Genomic_DNA"/>
</dbReference>
<dbReference type="InterPro" id="IPR036653">
    <property type="entry name" value="CinA-like_C"/>
</dbReference>
<evidence type="ECO:0000259" key="2">
    <source>
        <dbReference type="SMART" id="SM00852"/>
    </source>
</evidence>
<dbReference type="HAMAP" id="MF_00226_B">
    <property type="entry name" value="CinA_B"/>
    <property type="match status" value="1"/>
</dbReference>
<evidence type="ECO:0000313" key="3">
    <source>
        <dbReference type="EMBL" id="MCO6044547.1"/>
    </source>
</evidence>
<dbReference type="Gene3D" id="3.30.70.2860">
    <property type="match status" value="1"/>
</dbReference>
<dbReference type="InterPro" id="IPR036425">
    <property type="entry name" value="MoaB/Mog-like_dom_sf"/>
</dbReference>
<dbReference type="Gene3D" id="3.40.980.10">
    <property type="entry name" value="MoaB/Mog-like domain"/>
    <property type="match status" value="1"/>
</dbReference>
<feature type="domain" description="MoaB/Mog" evidence="2">
    <location>
        <begin position="4"/>
        <end position="175"/>
    </location>
</feature>
<organism evidence="3 4">
    <name type="scientific">Aeoliella straminimaris</name>
    <dbReference type="NCBI Taxonomy" id="2954799"/>
    <lineage>
        <taxon>Bacteria</taxon>
        <taxon>Pseudomonadati</taxon>
        <taxon>Planctomycetota</taxon>
        <taxon>Planctomycetia</taxon>
        <taxon>Pirellulales</taxon>
        <taxon>Lacipirellulaceae</taxon>
        <taxon>Aeoliella</taxon>
    </lineage>
</organism>
<dbReference type="PIRSF" id="PIRSF006728">
    <property type="entry name" value="CinA"/>
    <property type="match status" value="1"/>
</dbReference>
<dbReference type="Gene3D" id="3.90.950.20">
    <property type="entry name" value="CinA-like"/>
    <property type="match status" value="1"/>
</dbReference>
<dbReference type="NCBIfam" id="TIGR00200">
    <property type="entry name" value="cinA_nterm"/>
    <property type="match status" value="1"/>
</dbReference>
<dbReference type="PANTHER" id="PTHR13939">
    <property type="entry name" value="NICOTINAMIDE-NUCLEOTIDE AMIDOHYDROLASE PNCC"/>
    <property type="match status" value="1"/>
</dbReference>
<dbReference type="RefSeq" id="WP_252852659.1">
    <property type="nucleotide sequence ID" value="NZ_JAMXLR010000036.1"/>
</dbReference>
<evidence type="ECO:0000313" key="4">
    <source>
        <dbReference type="Proteomes" id="UP001155241"/>
    </source>
</evidence>
<dbReference type="InterPro" id="IPR050101">
    <property type="entry name" value="CinA"/>
</dbReference>
<dbReference type="SUPFAM" id="SSF142433">
    <property type="entry name" value="CinA-like"/>
    <property type="match status" value="1"/>
</dbReference>
<dbReference type="InterPro" id="IPR001453">
    <property type="entry name" value="MoaB/Mog_dom"/>
</dbReference>
<gene>
    <name evidence="3" type="ORF">NG895_11580</name>
</gene>
<protein>
    <recommendedName>
        <fullName evidence="1">CinA-like protein</fullName>
    </recommendedName>
</protein>
<dbReference type="CDD" id="cd00885">
    <property type="entry name" value="cinA"/>
    <property type="match status" value="1"/>
</dbReference>
<comment type="similarity">
    <text evidence="1">Belongs to the CinA family.</text>
</comment>
<dbReference type="SMART" id="SM00852">
    <property type="entry name" value="MoCF_biosynth"/>
    <property type="match status" value="1"/>
</dbReference>
<name>A0A9X2JGM0_9BACT</name>
<evidence type="ECO:0000256" key="1">
    <source>
        <dbReference type="HAMAP-Rule" id="MF_00226"/>
    </source>
</evidence>
<sequence>MRAEIIAIGDELTSGERLDTNTQWLSQQLTDKGLEVMFHTTVGDDMAANVDVFRNAIGRADIVVTTGGLGPTADDLTRDAMAEAMGVELVRDEASLEHIRQLFARRNRPMPERNERQAYFPAGSVPITNPNGTAPGIHAQATKPDRGVCHLFALPGVPAEMHEMYTATVSPAVLALSGEPRVIRHRAIKIFGPGESQLEAMLPDLVRRGREPRVGITASSATLTLRITASGVDEQACLAAMEPTAQEIYAAAGRFVFGEGDIDLHHALLNELGERGETLATVECCTRGLVAGWLAEDDPEARVFLGGAVMPNVDSVAAVAENARSEHNATYGLAIGASDADGAVEVVVSDGQNVQHETFTWGGHPAVVGPRIAKSALNVLRLKLVREEA</sequence>
<dbReference type="PANTHER" id="PTHR13939:SF0">
    <property type="entry name" value="NMN AMIDOHYDROLASE-LIKE PROTEIN YFAY"/>
    <property type="match status" value="1"/>
</dbReference>
<dbReference type="InterPro" id="IPR008135">
    <property type="entry name" value="Competence-induced_CinA"/>
</dbReference>
<dbReference type="Pfam" id="PF00994">
    <property type="entry name" value="MoCF_biosynth"/>
    <property type="match status" value="1"/>
</dbReference>
<keyword evidence="4" id="KW-1185">Reference proteome</keyword>
<dbReference type="Pfam" id="PF18146">
    <property type="entry name" value="CinA_KH"/>
    <property type="match status" value="1"/>
</dbReference>
<comment type="caution">
    <text evidence="3">The sequence shown here is derived from an EMBL/GenBank/DDBJ whole genome shotgun (WGS) entry which is preliminary data.</text>
</comment>
<dbReference type="NCBIfam" id="TIGR00177">
    <property type="entry name" value="molyb_syn"/>
    <property type="match status" value="1"/>
</dbReference>
<proteinExistence type="inferred from homology"/>
<dbReference type="Proteomes" id="UP001155241">
    <property type="component" value="Unassembled WGS sequence"/>
</dbReference>
<dbReference type="InterPro" id="IPR041424">
    <property type="entry name" value="CinA_KH"/>
</dbReference>
<dbReference type="AlphaFoldDB" id="A0A9X2JGM0"/>
<reference evidence="3" key="1">
    <citation type="submission" date="2022-06" db="EMBL/GenBank/DDBJ databases">
        <title>Aeoliella straminimaris, a novel planctomycete from sediments.</title>
        <authorList>
            <person name="Vitorino I.R."/>
            <person name="Lage O.M."/>
        </authorList>
    </citation>
    <scope>NUCLEOTIDE SEQUENCE</scope>
    <source>
        <strain evidence="3">ICT_H6.2</strain>
    </source>
</reference>
<accession>A0A9X2JGM0</accession>
<dbReference type="SUPFAM" id="SSF53218">
    <property type="entry name" value="Molybdenum cofactor biosynthesis proteins"/>
    <property type="match status" value="1"/>
</dbReference>